<organism evidence="2 3">
    <name type="scientific">Solirubrobacter ginsenosidimutans</name>
    <dbReference type="NCBI Taxonomy" id="490573"/>
    <lineage>
        <taxon>Bacteria</taxon>
        <taxon>Bacillati</taxon>
        <taxon>Actinomycetota</taxon>
        <taxon>Thermoleophilia</taxon>
        <taxon>Solirubrobacterales</taxon>
        <taxon>Solirubrobacteraceae</taxon>
        <taxon>Solirubrobacter</taxon>
    </lineage>
</organism>
<evidence type="ECO:0000256" key="1">
    <source>
        <dbReference type="SAM" id="MobiDB-lite"/>
    </source>
</evidence>
<feature type="compositionally biased region" description="Basic and acidic residues" evidence="1">
    <location>
        <begin position="1"/>
        <end position="11"/>
    </location>
</feature>
<feature type="region of interest" description="Disordered" evidence="1">
    <location>
        <begin position="1"/>
        <end position="29"/>
    </location>
</feature>
<evidence type="ECO:0000313" key="3">
    <source>
        <dbReference type="Proteomes" id="UP001149140"/>
    </source>
</evidence>
<protein>
    <submittedName>
        <fullName evidence="2">Uncharacterized protein</fullName>
    </submittedName>
</protein>
<dbReference type="AlphaFoldDB" id="A0A9X3S5J9"/>
<reference evidence="2" key="1">
    <citation type="submission" date="2022-10" db="EMBL/GenBank/DDBJ databases">
        <title>The WGS of Solirubrobacter ginsenosidimutans DSM 21036.</title>
        <authorList>
            <person name="Jiang Z."/>
        </authorList>
    </citation>
    <scope>NUCLEOTIDE SEQUENCE</scope>
    <source>
        <strain evidence="2">DSM 21036</strain>
    </source>
</reference>
<feature type="compositionally biased region" description="Polar residues" evidence="1">
    <location>
        <begin position="12"/>
        <end position="25"/>
    </location>
</feature>
<dbReference type="Proteomes" id="UP001149140">
    <property type="component" value="Unassembled WGS sequence"/>
</dbReference>
<gene>
    <name evidence="2" type="ORF">OM076_35900</name>
</gene>
<comment type="caution">
    <text evidence="2">The sequence shown here is derived from an EMBL/GenBank/DDBJ whole genome shotgun (WGS) entry which is preliminary data.</text>
</comment>
<accession>A0A9X3S5J9</accession>
<evidence type="ECO:0000313" key="2">
    <source>
        <dbReference type="EMBL" id="MDA0165707.1"/>
    </source>
</evidence>
<name>A0A9X3S5J9_9ACTN</name>
<sequence>MPSRSEIRDHNTSTSPAHASRSPTEPTAPKYIARVALSCGHGHPPGQVLHALQQLQPVIDDRLRRDLGDRHQRHATESSGADKLTVTLELQAPSHADAIRAAGIALGMLADLIADVAGVDLAGVALVVRAR</sequence>
<dbReference type="RefSeq" id="WP_270044969.1">
    <property type="nucleotide sequence ID" value="NZ_JAPDOD010000051.1"/>
</dbReference>
<dbReference type="EMBL" id="JAPDOD010000051">
    <property type="protein sequence ID" value="MDA0165707.1"/>
    <property type="molecule type" value="Genomic_DNA"/>
</dbReference>
<proteinExistence type="predicted"/>
<keyword evidence="3" id="KW-1185">Reference proteome</keyword>